<dbReference type="GO" id="GO:0003677">
    <property type="term" value="F:DNA binding"/>
    <property type="evidence" value="ECO:0007669"/>
    <property type="project" value="UniProtKB-KW"/>
</dbReference>
<dbReference type="Gene3D" id="1.10.260.40">
    <property type="entry name" value="lambda repressor-like DNA-binding domains"/>
    <property type="match status" value="1"/>
</dbReference>
<dbReference type="PROSITE" id="PS50932">
    <property type="entry name" value="HTH_LACI_2"/>
    <property type="match status" value="1"/>
</dbReference>
<reference evidence="5 6" key="1">
    <citation type="submission" date="2023-07" db="EMBL/GenBank/DDBJ databases">
        <authorList>
            <person name="Kim M.K."/>
        </authorList>
    </citation>
    <scope>NUCLEOTIDE SEQUENCE [LARGE SCALE GENOMIC DNA]</scope>
    <source>
        <strain evidence="5 6">KR1UV-12</strain>
    </source>
</reference>
<keyword evidence="6" id="KW-1185">Reference proteome</keyword>
<keyword evidence="2 5" id="KW-0238">DNA-binding</keyword>
<dbReference type="InterPro" id="IPR000843">
    <property type="entry name" value="HTH_LacI"/>
</dbReference>
<gene>
    <name evidence="5" type="ORF">Q5H91_10140</name>
</gene>
<dbReference type="SMART" id="SM00354">
    <property type="entry name" value="HTH_LACI"/>
    <property type="match status" value="1"/>
</dbReference>
<dbReference type="SUPFAM" id="SSF53822">
    <property type="entry name" value="Periplasmic binding protein-like I"/>
    <property type="match status" value="1"/>
</dbReference>
<accession>A0ABT9EKS3</accession>
<dbReference type="RefSeq" id="WP_305173281.1">
    <property type="nucleotide sequence ID" value="NZ_JAUUDS010000004.1"/>
</dbReference>
<dbReference type="Gene3D" id="3.40.50.2300">
    <property type="match status" value="2"/>
</dbReference>
<evidence type="ECO:0000256" key="2">
    <source>
        <dbReference type="ARBA" id="ARBA00023125"/>
    </source>
</evidence>
<organism evidence="5 6">
    <name type="scientific">Sphingomonas aurea</name>
    <dbReference type="NCBI Taxonomy" id="3063994"/>
    <lineage>
        <taxon>Bacteria</taxon>
        <taxon>Pseudomonadati</taxon>
        <taxon>Pseudomonadota</taxon>
        <taxon>Alphaproteobacteria</taxon>
        <taxon>Sphingomonadales</taxon>
        <taxon>Sphingomonadaceae</taxon>
        <taxon>Sphingomonas</taxon>
    </lineage>
</organism>
<dbReference type="CDD" id="cd01545">
    <property type="entry name" value="PBP1_SalR"/>
    <property type="match status" value="1"/>
</dbReference>
<feature type="domain" description="HTH lacI-type" evidence="4">
    <location>
        <begin position="6"/>
        <end position="60"/>
    </location>
</feature>
<sequence>MSRQAVTIRHVAAEAGVSLQTVSRVINNEPNVRDAVRARVNAAVERLGYIPSIAARRLGGARSYLILALNDRDRTIEGWRLGEGNDWVDQMLYGGMLTCAQHGYRMIFELVDTHAEHVERAVLAALAALRPDGVVLTPPHSDNPAITRLLEERGVPFARIGSGETGAGFAIGMDEAAAGRAATEHLLALGHRRIGFVSGDPEYRLSVDRRDGYRQALAAGGVAADPALEQQGDFSFASGVIAAEALLDLPSPATAIVASSDQMTLAALHVAYHRGLRVPADLALVSFDDTPVVRFAMPPLTAVTQPIAAMASAAAELLIRASAGEAIDPEPRILPFALNVRASTVGG</sequence>
<evidence type="ECO:0000256" key="1">
    <source>
        <dbReference type="ARBA" id="ARBA00023015"/>
    </source>
</evidence>
<keyword evidence="1" id="KW-0805">Transcription regulation</keyword>
<proteinExistence type="predicted"/>
<dbReference type="InterPro" id="IPR028082">
    <property type="entry name" value="Peripla_BP_I"/>
</dbReference>
<dbReference type="PANTHER" id="PTHR30146:SF153">
    <property type="entry name" value="LACTOSE OPERON REPRESSOR"/>
    <property type="match status" value="1"/>
</dbReference>
<dbReference type="EMBL" id="JAUUDS010000004">
    <property type="protein sequence ID" value="MDP1027572.1"/>
    <property type="molecule type" value="Genomic_DNA"/>
</dbReference>
<evidence type="ECO:0000259" key="4">
    <source>
        <dbReference type="PROSITE" id="PS50932"/>
    </source>
</evidence>
<dbReference type="SUPFAM" id="SSF47413">
    <property type="entry name" value="lambda repressor-like DNA-binding domains"/>
    <property type="match status" value="1"/>
</dbReference>
<dbReference type="Pfam" id="PF00356">
    <property type="entry name" value="LacI"/>
    <property type="match status" value="1"/>
</dbReference>
<dbReference type="PANTHER" id="PTHR30146">
    <property type="entry name" value="LACI-RELATED TRANSCRIPTIONAL REPRESSOR"/>
    <property type="match status" value="1"/>
</dbReference>
<comment type="caution">
    <text evidence="5">The sequence shown here is derived from an EMBL/GenBank/DDBJ whole genome shotgun (WGS) entry which is preliminary data.</text>
</comment>
<dbReference type="InterPro" id="IPR046335">
    <property type="entry name" value="LacI/GalR-like_sensor"/>
</dbReference>
<protein>
    <submittedName>
        <fullName evidence="5">LacI family DNA-binding transcriptional regulator</fullName>
    </submittedName>
</protein>
<dbReference type="InterPro" id="IPR010982">
    <property type="entry name" value="Lambda_DNA-bd_dom_sf"/>
</dbReference>
<dbReference type="Proteomes" id="UP001230685">
    <property type="component" value="Unassembled WGS sequence"/>
</dbReference>
<evidence type="ECO:0000313" key="6">
    <source>
        <dbReference type="Proteomes" id="UP001230685"/>
    </source>
</evidence>
<name>A0ABT9EKS3_9SPHN</name>
<dbReference type="Pfam" id="PF13377">
    <property type="entry name" value="Peripla_BP_3"/>
    <property type="match status" value="1"/>
</dbReference>
<dbReference type="CDD" id="cd01392">
    <property type="entry name" value="HTH_LacI"/>
    <property type="match status" value="1"/>
</dbReference>
<keyword evidence="3" id="KW-0804">Transcription</keyword>
<evidence type="ECO:0000256" key="3">
    <source>
        <dbReference type="ARBA" id="ARBA00023163"/>
    </source>
</evidence>
<evidence type="ECO:0000313" key="5">
    <source>
        <dbReference type="EMBL" id="MDP1027572.1"/>
    </source>
</evidence>